<dbReference type="Pfam" id="PF04749">
    <property type="entry name" value="PLAC8"/>
    <property type="match status" value="1"/>
</dbReference>
<sequence length="168" mass="18635">MHSSSPPITTYEPKATMPMVADIKNVLQKPKFPNGERVWSYGMCDCCCEHFGTCTWCFACWCPCIVYAKLQSRLSFLERNNYPHPDGGNGCTSECFIHGCLTSLCGVGWALQIGQRSAIRDRYRISGNGCGDCMGALCCTPCTLTQESREVALEERVLGGNERTIRLD</sequence>
<dbReference type="InParanoid" id="A0A0H2RWZ7"/>
<name>A0A0H2RWZ7_9AGAM</name>
<organism evidence="1 2">
    <name type="scientific">Schizopora paradoxa</name>
    <dbReference type="NCBI Taxonomy" id="27342"/>
    <lineage>
        <taxon>Eukaryota</taxon>
        <taxon>Fungi</taxon>
        <taxon>Dikarya</taxon>
        <taxon>Basidiomycota</taxon>
        <taxon>Agaricomycotina</taxon>
        <taxon>Agaricomycetes</taxon>
        <taxon>Hymenochaetales</taxon>
        <taxon>Schizoporaceae</taxon>
        <taxon>Schizopora</taxon>
    </lineage>
</organism>
<protein>
    <submittedName>
        <fullName evidence="1">PLAC8-domain-containing protein</fullName>
    </submittedName>
</protein>
<dbReference type="Proteomes" id="UP000053477">
    <property type="component" value="Unassembled WGS sequence"/>
</dbReference>
<dbReference type="PANTHER" id="PTHR15907">
    <property type="entry name" value="DUF614 FAMILY PROTEIN-RELATED"/>
    <property type="match status" value="1"/>
</dbReference>
<dbReference type="STRING" id="27342.A0A0H2RWZ7"/>
<gene>
    <name evidence="1" type="ORF">SCHPADRAFT_823621</name>
</gene>
<dbReference type="InterPro" id="IPR006461">
    <property type="entry name" value="PLAC_motif_containing"/>
</dbReference>
<evidence type="ECO:0000313" key="1">
    <source>
        <dbReference type="EMBL" id="KLO16137.1"/>
    </source>
</evidence>
<dbReference type="AlphaFoldDB" id="A0A0H2RWZ7"/>
<reference evidence="1 2" key="1">
    <citation type="submission" date="2015-04" db="EMBL/GenBank/DDBJ databases">
        <title>Complete genome sequence of Schizopora paradoxa KUC8140, a cosmopolitan wood degrader in East Asia.</title>
        <authorList>
            <consortium name="DOE Joint Genome Institute"/>
            <person name="Min B."/>
            <person name="Park H."/>
            <person name="Jang Y."/>
            <person name="Kim J.-J."/>
            <person name="Kim K.H."/>
            <person name="Pangilinan J."/>
            <person name="Lipzen A."/>
            <person name="Riley R."/>
            <person name="Grigoriev I.V."/>
            <person name="Spatafora J.W."/>
            <person name="Choi I.-G."/>
        </authorList>
    </citation>
    <scope>NUCLEOTIDE SEQUENCE [LARGE SCALE GENOMIC DNA]</scope>
    <source>
        <strain evidence="1 2">KUC8140</strain>
    </source>
</reference>
<dbReference type="NCBIfam" id="TIGR01571">
    <property type="entry name" value="A_thal_Cys_rich"/>
    <property type="match status" value="1"/>
</dbReference>
<dbReference type="OrthoDB" id="1045822at2759"/>
<accession>A0A0H2RWZ7</accession>
<proteinExistence type="predicted"/>
<keyword evidence="2" id="KW-1185">Reference proteome</keyword>
<evidence type="ECO:0000313" key="2">
    <source>
        <dbReference type="Proteomes" id="UP000053477"/>
    </source>
</evidence>
<dbReference type="EMBL" id="KQ085920">
    <property type="protein sequence ID" value="KLO16137.1"/>
    <property type="molecule type" value="Genomic_DNA"/>
</dbReference>